<keyword evidence="1 2" id="KW-0175">Coiled coil</keyword>
<evidence type="ECO:0000259" key="4">
    <source>
        <dbReference type="Pfam" id="PF21773"/>
    </source>
</evidence>
<evidence type="ECO:0000256" key="2">
    <source>
        <dbReference type="SAM" id="Coils"/>
    </source>
</evidence>
<protein>
    <recommendedName>
        <fullName evidence="4">ODAD1 central coiled coil region domain-containing protein</fullName>
    </recommendedName>
</protein>
<dbReference type="OrthoDB" id="6766775at2759"/>
<dbReference type="PANTHER" id="PTHR21694">
    <property type="entry name" value="COILED-COIL DOMAIN-CONTAINING PROTEIN 63"/>
    <property type="match status" value="1"/>
</dbReference>
<feature type="compositionally biased region" description="Acidic residues" evidence="3">
    <location>
        <begin position="486"/>
        <end position="498"/>
    </location>
</feature>
<gene>
    <name evidence="5" type="ORF">PECAL_2P21330</name>
</gene>
<dbReference type="InterPro" id="IPR049258">
    <property type="entry name" value="ODAD1_CC"/>
</dbReference>
<feature type="coiled-coil region" evidence="2">
    <location>
        <begin position="331"/>
        <end position="397"/>
    </location>
</feature>
<dbReference type="PANTHER" id="PTHR21694:SF18">
    <property type="entry name" value="COILED-COIL DOMAIN-CONTAINING PROTEIN 63"/>
    <property type="match status" value="1"/>
</dbReference>
<dbReference type="InterPro" id="IPR051876">
    <property type="entry name" value="ODA-DC/CCD"/>
</dbReference>
<reference evidence="5" key="1">
    <citation type="submission" date="2021-11" db="EMBL/GenBank/DDBJ databases">
        <authorList>
            <consortium name="Genoscope - CEA"/>
            <person name="William W."/>
        </authorList>
    </citation>
    <scope>NUCLEOTIDE SEQUENCE</scope>
</reference>
<feature type="coiled-coil region" evidence="2">
    <location>
        <begin position="17"/>
        <end position="138"/>
    </location>
</feature>
<evidence type="ECO:0000256" key="3">
    <source>
        <dbReference type="SAM" id="MobiDB-lite"/>
    </source>
</evidence>
<feature type="domain" description="ODAD1 central coiled coil region" evidence="4">
    <location>
        <begin position="264"/>
        <end position="425"/>
    </location>
</feature>
<feature type="region of interest" description="Disordered" evidence="3">
    <location>
        <begin position="483"/>
        <end position="507"/>
    </location>
</feature>
<feature type="region of interest" description="Disordered" evidence="3">
    <location>
        <begin position="227"/>
        <end position="287"/>
    </location>
</feature>
<feature type="domain" description="ODAD1 central coiled coil region" evidence="4">
    <location>
        <begin position="116"/>
        <end position="253"/>
    </location>
</feature>
<evidence type="ECO:0000256" key="1">
    <source>
        <dbReference type="ARBA" id="ARBA00023054"/>
    </source>
</evidence>
<feature type="compositionally biased region" description="Basic and acidic residues" evidence="3">
    <location>
        <begin position="272"/>
        <end position="287"/>
    </location>
</feature>
<name>A0A8J2SL25_9STRA</name>
<dbReference type="Proteomes" id="UP000789595">
    <property type="component" value="Unassembled WGS sequence"/>
</dbReference>
<sequence length="532" mass="60461">MPSTGKAESAKNKKMLGQQVRTAIEALHAENEELKKDLARETRQANLTATMGKGQGSQAARLQEEADLYLKKIENERNKIATLDAKISQCKKEMTAQRQKMGGVNAGKENHDMLVKQIKLMEKKLDKALQKFNEALAQNKTLRGYIDSLHKERVVFDGIYKKLEYDLHKKKKEMAAIIEDSKNAQRRADRSQRSLDKLKQGMEDEKKAFEKEWADLGALMEQDRQLQEALRRKEREEHERKTAEALAASQRADEEPYMSEDPEESEEEEEESPGKKKKVEEDRPKLTEEEVAEYQATFERITKATGIQTVEELVDTFQDIEQKNFSLFNSINELNSDIEATELAIAETKLETEKFKGQGVSTDTQRKRVLKELEEKLEKTTAAADAYERKHQAASKTIGQLKTGIHSIFSRLGGTSAAVEEMLGNQGVTESNMLQYLEIIEQRTTEILEQYAATQPDCTPHPPGTSAIGVVMPPANRIVVAPPAYDDMDEDDEEDDDERPFTRGEIVKKTLRGLEAREKQKAETREKQLTKL</sequence>
<dbReference type="EMBL" id="CAKKNE010000002">
    <property type="protein sequence ID" value="CAH0369027.1"/>
    <property type="molecule type" value="Genomic_DNA"/>
</dbReference>
<accession>A0A8J2SL25</accession>
<organism evidence="5 6">
    <name type="scientific">Pelagomonas calceolata</name>
    <dbReference type="NCBI Taxonomy" id="35677"/>
    <lineage>
        <taxon>Eukaryota</taxon>
        <taxon>Sar</taxon>
        <taxon>Stramenopiles</taxon>
        <taxon>Ochrophyta</taxon>
        <taxon>Pelagophyceae</taxon>
        <taxon>Pelagomonadales</taxon>
        <taxon>Pelagomonadaceae</taxon>
        <taxon>Pelagomonas</taxon>
    </lineage>
</organism>
<feature type="region of interest" description="Disordered" evidence="3">
    <location>
        <begin position="181"/>
        <end position="203"/>
    </location>
</feature>
<feature type="compositionally biased region" description="Acidic residues" evidence="3">
    <location>
        <begin position="255"/>
        <end position="271"/>
    </location>
</feature>
<comment type="caution">
    <text evidence="5">The sequence shown here is derived from an EMBL/GenBank/DDBJ whole genome shotgun (WGS) entry which is preliminary data.</text>
</comment>
<feature type="compositionally biased region" description="Basic and acidic residues" evidence="3">
    <location>
        <begin position="227"/>
        <end position="243"/>
    </location>
</feature>
<proteinExistence type="predicted"/>
<keyword evidence="6" id="KW-1185">Reference proteome</keyword>
<evidence type="ECO:0000313" key="6">
    <source>
        <dbReference type="Proteomes" id="UP000789595"/>
    </source>
</evidence>
<evidence type="ECO:0000313" key="5">
    <source>
        <dbReference type="EMBL" id="CAH0369027.1"/>
    </source>
</evidence>
<dbReference type="AlphaFoldDB" id="A0A8J2SL25"/>
<dbReference type="Pfam" id="PF21773">
    <property type="entry name" value="ODAD1_CC"/>
    <property type="match status" value="2"/>
</dbReference>